<sequence length="182" mass="20582">LDINILALIFINTPPTRARFLILVLLIATLTNSVSSSSVFDGKEVKFISKTSNKHSLGLIYMFTTVYLGMKPNEHEFKVMGLAPYAKGEMILRVKKIFDEMIWLNKNTLQFETSSDISSILSFLHQELKPYRFDYVAAAIQLKTEELLTEFVKVAISKTKIRNLALVGGVFMNIKANMLISN</sequence>
<name>X1CEQ9_9ZZZZ</name>
<evidence type="ECO:0000259" key="1">
    <source>
        <dbReference type="Pfam" id="PF02543"/>
    </source>
</evidence>
<proteinExistence type="predicted"/>
<dbReference type="GO" id="GO:0003824">
    <property type="term" value="F:catalytic activity"/>
    <property type="evidence" value="ECO:0007669"/>
    <property type="project" value="InterPro"/>
</dbReference>
<dbReference type="EMBL" id="BART01035901">
    <property type="protein sequence ID" value="GAH06132.1"/>
    <property type="molecule type" value="Genomic_DNA"/>
</dbReference>
<organism evidence="2">
    <name type="scientific">marine sediment metagenome</name>
    <dbReference type="NCBI Taxonomy" id="412755"/>
    <lineage>
        <taxon>unclassified sequences</taxon>
        <taxon>metagenomes</taxon>
        <taxon>ecological metagenomes</taxon>
    </lineage>
</organism>
<dbReference type="InterPro" id="IPR003696">
    <property type="entry name" value="Carbtransf_dom"/>
</dbReference>
<protein>
    <recommendedName>
        <fullName evidence="1">Carbamoyltransferase domain-containing protein</fullName>
    </recommendedName>
</protein>
<comment type="caution">
    <text evidence="2">The sequence shown here is derived from an EMBL/GenBank/DDBJ whole genome shotgun (WGS) entry which is preliminary data.</text>
</comment>
<dbReference type="InterPro" id="IPR051338">
    <property type="entry name" value="NodU/CmcH_Carbamoyltrnsfr"/>
</dbReference>
<dbReference type="Pfam" id="PF02543">
    <property type="entry name" value="Carbam_trans_N"/>
    <property type="match status" value="1"/>
</dbReference>
<feature type="domain" description="Carbamoyltransferase" evidence="1">
    <location>
        <begin position="38"/>
        <end position="180"/>
    </location>
</feature>
<evidence type="ECO:0000313" key="2">
    <source>
        <dbReference type="EMBL" id="GAH06132.1"/>
    </source>
</evidence>
<feature type="non-terminal residue" evidence="2">
    <location>
        <position position="1"/>
    </location>
</feature>
<dbReference type="Gene3D" id="3.30.420.40">
    <property type="match status" value="1"/>
</dbReference>
<dbReference type="PANTHER" id="PTHR34847">
    <property type="entry name" value="NODULATION PROTEIN U"/>
    <property type="match status" value="1"/>
</dbReference>
<accession>X1CEQ9</accession>
<dbReference type="PANTHER" id="PTHR34847:SF1">
    <property type="entry name" value="NODULATION PROTEIN U"/>
    <property type="match status" value="1"/>
</dbReference>
<feature type="non-terminal residue" evidence="2">
    <location>
        <position position="182"/>
    </location>
</feature>
<dbReference type="AlphaFoldDB" id="X1CEQ9"/>
<gene>
    <name evidence="2" type="ORF">S01H4_60769</name>
</gene>
<reference evidence="2" key="1">
    <citation type="journal article" date="2014" name="Front. Microbiol.">
        <title>High frequency of phylogenetically diverse reductive dehalogenase-homologous genes in deep subseafloor sedimentary metagenomes.</title>
        <authorList>
            <person name="Kawai M."/>
            <person name="Futagami T."/>
            <person name="Toyoda A."/>
            <person name="Takaki Y."/>
            <person name="Nishi S."/>
            <person name="Hori S."/>
            <person name="Arai W."/>
            <person name="Tsubouchi T."/>
            <person name="Morono Y."/>
            <person name="Uchiyama I."/>
            <person name="Ito T."/>
            <person name="Fujiyama A."/>
            <person name="Inagaki F."/>
            <person name="Takami H."/>
        </authorList>
    </citation>
    <scope>NUCLEOTIDE SEQUENCE</scope>
    <source>
        <strain evidence="2">Expedition CK06-06</strain>
    </source>
</reference>